<keyword evidence="2" id="KW-1185">Reference proteome</keyword>
<dbReference type="PANTHER" id="PTHR12975:SF6">
    <property type="entry name" value="TRAFFICKING PROTEIN PARTICLE COMPLEX SUBUNIT 8"/>
    <property type="match status" value="1"/>
</dbReference>
<comment type="caution">
    <text evidence="1">The sequence shown here is derived from an EMBL/GenBank/DDBJ whole genome shotgun (WGS) entry which is preliminary data.</text>
</comment>
<reference evidence="1 2" key="1">
    <citation type="journal article" date="2024" name="Nat. Commun.">
        <title>Phylogenomics reveals the evolutionary origins of lichenization in chlorophyte algae.</title>
        <authorList>
            <person name="Puginier C."/>
            <person name="Libourel C."/>
            <person name="Otte J."/>
            <person name="Skaloud P."/>
            <person name="Haon M."/>
            <person name="Grisel S."/>
            <person name="Petersen M."/>
            <person name="Berrin J.G."/>
            <person name="Delaux P.M."/>
            <person name="Dal Grande F."/>
            <person name="Keller J."/>
        </authorList>
    </citation>
    <scope>NUCLEOTIDE SEQUENCE [LARGE SCALE GENOMIC DNA]</scope>
    <source>
        <strain evidence="1 2">SAG 216-7</strain>
    </source>
</reference>
<protein>
    <submittedName>
        <fullName evidence="1">Uncharacterized protein</fullName>
    </submittedName>
</protein>
<dbReference type="PANTHER" id="PTHR12975">
    <property type="entry name" value="TRANSPORT PROTEIN TRAPP"/>
    <property type="match status" value="1"/>
</dbReference>
<accession>A0ABR2YYZ0</accession>
<dbReference type="InterPro" id="IPR024420">
    <property type="entry name" value="TRAPP_III_complex_Trs85"/>
</dbReference>
<sequence>MVHAGPRYKCRDQKALGMRAYRQVYKGHKWAFIEEHIHDALGMQSRDTMDFDWALQYFAAMLQCSYSSPHWQAHNIKQVMDTVAAATMAEDLAPVLELPLPYPEELRCSLEAPLLSSLDPGETIKIRISLSKFLAMDLHVSRLRLFVEAELMPEGAGAGGGAKGGKQVRLALGLQPLRPRLLTLTASKWLLAGNPPGRKLFAPTGQAPQASADCLQETHLCYPNAAMQSLSCAAGWPQRLRCRASACPSPFCTPCPHQRWL</sequence>
<dbReference type="Proteomes" id="UP001491310">
    <property type="component" value="Unassembled WGS sequence"/>
</dbReference>
<dbReference type="EMBL" id="JALJOT010000003">
    <property type="protein sequence ID" value="KAK9916970.1"/>
    <property type="molecule type" value="Genomic_DNA"/>
</dbReference>
<evidence type="ECO:0000313" key="1">
    <source>
        <dbReference type="EMBL" id="KAK9916970.1"/>
    </source>
</evidence>
<evidence type="ECO:0000313" key="2">
    <source>
        <dbReference type="Proteomes" id="UP001491310"/>
    </source>
</evidence>
<name>A0ABR2YYZ0_9CHLO</name>
<gene>
    <name evidence="1" type="ORF">WJX75_009342</name>
</gene>
<organism evidence="1 2">
    <name type="scientific">Coccomyxa subellipsoidea</name>
    <dbReference type="NCBI Taxonomy" id="248742"/>
    <lineage>
        <taxon>Eukaryota</taxon>
        <taxon>Viridiplantae</taxon>
        <taxon>Chlorophyta</taxon>
        <taxon>core chlorophytes</taxon>
        <taxon>Trebouxiophyceae</taxon>
        <taxon>Trebouxiophyceae incertae sedis</taxon>
        <taxon>Coccomyxaceae</taxon>
        <taxon>Coccomyxa</taxon>
    </lineage>
</organism>
<proteinExistence type="predicted"/>